<protein>
    <submittedName>
        <fullName evidence="2">Uncharacterized protein</fullName>
    </submittedName>
</protein>
<organism evidence="2 3">
    <name type="scientific">Cherax quadricarinatus</name>
    <name type="common">Australian red claw crayfish</name>
    <dbReference type="NCBI Taxonomy" id="27406"/>
    <lineage>
        <taxon>Eukaryota</taxon>
        <taxon>Metazoa</taxon>
        <taxon>Ecdysozoa</taxon>
        <taxon>Arthropoda</taxon>
        <taxon>Crustacea</taxon>
        <taxon>Multicrustacea</taxon>
        <taxon>Malacostraca</taxon>
        <taxon>Eumalacostraca</taxon>
        <taxon>Eucarida</taxon>
        <taxon>Decapoda</taxon>
        <taxon>Pleocyemata</taxon>
        <taxon>Astacidea</taxon>
        <taxon>Parastacoidea</taxon>
        <taxon>Parastacidae</taxon>
        <taxon>Cherax</taxon>
    </lineage>
</organism>
<reference evidence="2 3" key="1">
    <citation type="journal article" date="2024" name="BMC Genomics">
        <title>Genome assembly of redclaw crayfish (Cherax quadricarinatus) provides insights into its immune adaptation and hypoxia tolerance.</title>
        <authorList>
            <person name="Liu Z."/>
            <person name="Zheng J."/>
            <person name="Li H."/>
            <person name="Fang K."/>
            <person name="Wang S."/>
            <person name="He J."/>
            <person name="Zhou D."/>
            <person name="Weng S."/>
            <person name="Chi M."/>
            <person name="Gu Z."/>
            <person name="He J."/>
            <person name="Li F."/>
            <person name="Wang M."/>
        </authorList>
    </citation>
    <scope>NUCLEOTIDE SEQUENCE [LARGE SCALE GENOMIC DNA]</scope>
    <source>
        <strain evidence="2">ZL_2023a</strain>
    </source>
</reference>
<sequence length="99" mass="10993">MFVSKSPVVYLINMQYIFIFIKKKVYGRLEGWEHCIDEYGGHHTSTSPPPPLLPLPPSPPPPPPTSFLLHCDCDTTPAVIHFVPGTSCTLVFTRNGSVK</sequence>
<evidence type="ECO:0000313" key="3">
    <source>
        <dbReference type="Proteomes" id="UP001445076"/>
    </source>
</evidence>
<dbReference type="Proteomes" id="UP001445076">
    <property type="component" value="Unassembled WGS sequence"/>
</dbReference>
<evidence type="ECO:0000256" key="1">
    <source>
        <dbReference type="SAM" id="MobiDB-lite"/>
    </source>
</evidence>
<gene>
    <name evidence="2" type="ORF">OTU49_006956</name>
</gene>
<dbReference type="EMBL" id="JARKIK010000056">
    <property type="protein sequence ID" value="KAK8732841.1"/>
    <property type="molecule type" value="Genomic_DNA"/>
</dbReference>
<name>A0AAW0WZJ4_CHEQU</name>
<comment type="caution">
    <text evidence="2">The sequence shown here is derived from an EMBL/GenBank/DDBJ whole genome shotgun (WGS) entry which is preliminary data.</text>
</comment>
<proteinExistence type="predicted"/>
<dbReference type="AlphaFoldDB" id="A0AAW0WZJ4"/>
<feature type="region of interest" description="Disordered" evidence="1">
    <location>
        <begin position="42"/>
        <end position="61"/>
    </location>
</feature>
<accession>A0AAW0WZJ4</accession>
<feature type="compositionally biased region" description="Pro residues" evidence="1">
    <location>
        <begin position="47"/>
        <end position="61"/>
    </location>
</feature>
<evidence type="ECO:0000313" key="2">
    <source>
        <dbReference type="EMBL" id="KAK8732841.1"/>
    </source>
</evidence>
<keyword evidence="3" id="KW-1185">Reference proteome</keyword>